<name>A0A0K1PZT0_9BACT</name>
<dbReference type="InterPro" id="IPR036249">
    <property type="entry name" value="Thioredoxin-like_sf"/>
</dbReference>
<reference evidence="3 4" key="1">
    <citation type="submission" date="2015-08" db="EMBL/GenBank/DDBJ databases">
        <authorList>
            <person name="Babu N.S."/>
            <person name="Beckwith C.J."/>
            <person name="Beseler K.G."/>
            <person name="Brison A."/>
            <person name="Carone J.V."/>
            <person name="Caskin T.P."/>
            <person name="Diamond M."/>
            <person name="Durham M.E."/>
            <person name="Foxe J.M."/>
            <person name="Go M."/>
            <person name="Henderson B.A."/>
            <person name="Jones I.B."/>
            <person name="McGettigan J.A."/>
            <person name="Micheletti S.J."/>
            <person name="Nasrallah M.E."/>
            <person name="Ortiz D."/>
            <person name="Piller C.R."/>
            <person name="Privatt S.R."/>
            <person name="Schneider S.L."/>
            <person name="Sharp S."/>
            <person name="Smith T.C."/>
            <person name="Stanton J.D."/>
            <person name="Ullery H.E."/>
            <person name="Wilson R.J."/>
            <person name="Serrano M.G."/>
            <person name="Buck G."/>
            <person name="Lee V."/>
            <person name="Wang Y."/>
            <person name="Carvalho R."/>
            <person name="Voegtly L."/>
            <person name="Shi R."/>
            <person name="Duckworth R."/>
            <person name="Johnson A."/>
            <person name="Loviza R."/>
            <person name="Walstead R."/>
            <person name="Shah Z."/>
            <person name="Kiflezghi M."/>
            <person name="Wade K."/>
            <person name="Ball S.L."/>
            <person name="Bradley K.W."/>
            <person name="Asai D.J."/>
            <person name="Bowman C.A."/>
            <person name="Russell D.A."/>
            <person name="Pope W.H."/>
            <person name="Jacobs-Sera D."/>
            <person name="Hendrix R.W."/>
            <person name="Hatfull G.F."/>
        </authorList>
    </citation>
    <scope>NUCLEOTIDE SEQUENCE [LARGE SCALE GENOMIC DNA]</scope>
    <source>
        <strain evidence="3 4">DSM 27648</strain>
    </source>
</reference>
<dbReference type="EMBL" id="CP012333">
    <property type="protein sequence ID" value="AKU98659.1"/>
    <property type="molecule type" value="Genomic_DNA"/>
</dbReference>
<dbReference type="Pfam" id="PF14559">
    <property type="entry name" value="TPR_19"/>
    <property type="match status" value="1"/>
</dbReference>
<organism evidence="3 4">
    <name type="scientific">Labilithrix luteola</name>
    <dbReference type="NCBI Taxonomy" id="1391654"/>
    <lineage>
        <taxon>Bacteria</taxon>
        <taxon>Pseudomonadati</taxon>
        <taxon>Myxococcota</taxon>
        <taxon>Polyangia</taxon>
        <taxon>Polyangiales</taxon>
        <taxon>Labilitrichaceae</taxon>
        <taxon>Labilithrix</taxon>
    </lineage>
</organism>
<accession>A0A0K1PZT0</accession>
<dbReference type="Proteomes" id="UP000064967">
    <property type="component" value="Chromosome"/>
</dbReference>
<dbReference type="RefSeq" id="WP_146649612.1">
    <property type="nucleotide sequence ID" value="NZ_CP012333.1"/>
</dbReference>
<dbReference type="InterPro" id="IPR013766">
    <property type="entry name" value="Thioredoxin_domain"/>
</dbReference>
<dbReference type="Gene3D" id="3.40.30.10">
    <property type="entry name" value="Glutaredoxin"/>
    <property type="match status" value="1"/>
</dbReference>
<evidence type="ECO:0000259" key="2">
    <source>
        <dbReference type="PROSITE" id="PS51352"/>
    </source>
</evidence>
<dbReference type="PROSITE" id="PS51352">
    <property type="entry name" value="THIOREDOXIN_2"/>
    <property type="match status" value="1"/>
</dbReference>
<dbReference type="GO" id="GO:0006950">
    <property type="term" value="P:response to stress"/>
    <property type="evidence" value="ECO:0007669"/>
    <property type="project" value="UniProtKB-ARBA"/>
</dbReference>
<feature type="domain" description="Thioredoxin" evidence="2">
    <location>
        <begin position="28"/>
        <end position="158"/>
    </location>
</feature>
<evidence type="ECO:0000256" key="1">
    <source>
        <dbReference type="SAM" id="SignalP"/>
    </source>
</evidence>
<feature type="signal peptide" evidence="1">
    <location>
        <begin position="1"/>
        <end position="22"/>
    </location>
</feature>
<gene>
    <name evidence="3" type="ORF">AKJ09_05323</name>
</gene>
<dbReference type="Pfam" id="PF13899">
    <property type="entry name" value="Thioredoxin_7"/>
    <property type="match status" value="1"/>
</dbReference>
<dbReference type="PATRIC" id="fig|1391654.3.peg.5393"/>
<dbReference type="InterPro" id="IPR011990">
    <property type="entry name" value="TPR-like_helical_dom_sf"/>
</dbReference>
<dbReference type="SUPFAM" id="SSF48452">
    <property type="entry name" value="TPR-like"/>
    <property type="match status" value="1"/>
</dbReference>
<sequence>MIGSSRFASFAALTLGSSLALAGCASGGASVQPASQTTASAAKEALPFIHDDFPRALAEAKQRGKPLFVDAWAPWCHSCLSMRAFVLTDPSLAPLANDYVWLTIDTEKDENGAFVSRFPNDVWPTLWVIDPAREHASLKWGGTATADELRELLASTKGEGSEGAQRAEGMAAFRRGNEAASKGEVAEAERQFRASLAVPSHPQRARAVEALVSLLSSRDDFGACADLAASESASLPSGTSRATVLATGLSCATEGKRTALVASLSDACLRAASDPDPHAAADDRSGLYEAVVEAKKASGDAAGAKAVAQTWAAFLEREAVRAPTKQARAVFDPHRLSAYIALGDPERAVPMLQESERDFPEDYNPPARLARAYFEMKRWGDAKAASDRASAKVYGPRALRVFVLAADVAKAQGDVAGERKALENGLVRTERSVLNDKQKKLRASLADRLAALPR</sequence>
<dbReference type="AlphaFoldDB" id="A0A0K1PZT0"/>
<dbReference type="KEGG" id="llu:AKJ09_05323"/>
<dbReference type="PROSITE" id="PS51257">
    <property type="entry name" value="PROKAR_LIPOPROTEIN"/>
    <property type="match status" value="1"/>
</dbReference>
<keyword evidence="4" id="KW-1185">Reference proteome</keyword>
<keyword evidence="1" id="KW-0732">Signal</keyword>
<protein>
    <submittedName>
        <fullName evidence="3">Chromosome partition protein smc</fullName>
    </submittedName>
</protein>
<proteinExistence type="predicted"/>
<evidence type="ECO:0000313" key="3">
    <source>
        <dbReference type="EMBL" id="AKU98659.1"/>
    </source>
</evidence>
<dbReference type="OrthoDB" id="5378915at2"/>
<dbReference type="Gene3D" id="1.25.40.10">
    <property type="entry name" value="Tetratricopeptide repeat domain"/>
    <property type="match status" value="1"/>
</dbReference>
<dbReference type="STRING" id="1391654.AKJ09_05323"/>
<dbReference type="SUPFAM" id="SSF52833">
    <property type="entry name" value="Thioredoxin-like"/>
    <property type="match status" value="1"/>
</dbReference>
<feature type="chain" id="PRO_5005466899" evidence="1">
    <location>
        <begin position="23"/>
        <end position="454"/>
    </location>
</feature>
<evidence type="ECO:0000313" key="4">
    <source>
        <dbReference type="Proteomes" id="UP000064967"/>
    </source>
</evidence>